<proteinExistence type="predicted"/>
<dbReference type="EMBL" id="LGHE01000091">
    <property type="protein sequence ID" value="KUL01698.1"/>
    <property type="molecule type" value="Genomic_DNA"/>
</dbReference>
<feature type="transmembrane region" description="Helical" evidence="1">
    <location>
        <begin position="12"/>
        <end position="45"/>
    </location>
</feature>
<keyword evidence="1" id="KW-0472">Membrane</keyword>
<evidence type="ECO:0000313" key="2">
    <source>
        <dbReference type="EMBL" id="KUL01698.1"/>
    </source>
</evidence>
<gene>
    <name evidence="2" type="ORF">XE10_0948</name>
</gene>
<comment type="caution">
    <text evidence="2">The sequence shown here is derived from an EMBL/GenBank/DDBJ whole genome shotgun (WGS) entry which is preliminary data.</text>
</comment>
<feature type="transmembrane region" description="Helical" evidence="1">
    <location>
        <begin position="57"/>
        <end position="76"/>
    </location>
</feature>
<accession>A0A117MFS3</accession>
<dbReference type="GO" id="GO:0016829">
    <property type="term" value="F:lyase activity"/>
    <property type="evidence" value="ECO:0007669"/>
    <property type="project" value="UniProtKB-KW"/>
</dbReference>
<dbReference type="Proteomes" id="UP000054598">
    <property type="component" value="Unassembled WGS sequence"/>
</dbReference>
<protein>
    <submittedName>
        <fullName evidence="2">Heat repeat-containing PBS lyase</fullName>
    </submittedName>
</protein>
<dbReference type="AlphaFoldDB" id="A0A117MFS3"/>
<keyword evidence="2" id="KW-0456">Lyase</keyword>
<keyword evidence="1" id="KW-0812">Transmembrane</keyword>
<evidence type="ECO:0000313" key="3">
    <source>
        <dbReference type="Proteomes" id="UP000054598"/>
    </source>
</evidence>
<sequence length="79" mass="8691">MNPAGLPDSGEWGRLAIIAFVTAISVFLGLFFGAGGAYTCLFYPVLVLAAFWYRRRAVYLGLLLAALHILIEYLSLRPL</sequence>
<keyword evidence="1" id="KW-1133">Transmembrane helix</keyword>
<evidence type="ECO:0000256" key="1">
    <source>
        <dbReference type="SAM" id="Phobius"/>
    </source>
</evidence>
<feature type="non-terminal residue" evidence="2">
    <location>
        <position position="79"/>
    </location>
</feature>
<organism evidence="2 3">
    <name type="scientific">Methanoculleus marisnigri</name>
    <dbReference type="NCBI Taxonomy" id="2198"/>
    <lineage>
        <taxon>Archaea</taxon>
        <taxon>Methanobacteriati</taxon>
        <taxon>Methanobacteriota</taxon>
        <taxon>Stenosarchaea group</taxon>
        <taxon>Methanomicrobia</taxon>
        <taxon>Methanomicrobiales</taxon>
        <taxon>Methanomicrobiaceae</taxon>
        <taxon>Methanoculleus</taxon>
    </lineage>
</organism>
<name>A0A117MFS3_9EURY</name>
<reference evidence="3" key="1">
    <citation type="journal article" date="2015" name="MBio">
        <title>Genome-Resolved Metagenomic Analysis Reveals Roles for Candidate Phyla and Other Microbial Community Members in Biogeochemical Transformations in Oil Reservoirs.</title>
        <authorList>
            <person name="Hu P."/>
            <person name="Tom L."/>
            <person name="Singh A."/>
            <person name="Thomas B.C."/>
            <person name="Baker B.J."/>
            <person name="Piceno Y.M."/>
            <person name="Andersen G.L."/>
            <person name="Banfield J.F."/>
        </authorList>
    </citation>
    <scope>NUCLEOTIDE SEQUENCE [LARGE SCALE GENOMIC DNA]</scope>
</reference>